<dbReference type="NCBIfam" id="NF033551">
    <property type="entry name" value="transpos_IS1182"/>
    <property type="match status" value="1"/>
</dbReference>
<evidence type="ECO:0000259" key="3">
    <source>
        <dbReference type="Pfam" id="PF13751"/>
    </source>
</evidence>
<feature type="region of interest" description="Disordered" evidence="1">
    <location>
        <begin position="229"/>
        <end position="279"/>
    </location>
</feature>
<dbReference type="InterPro" id="IPR008490">
    <property type="entry name" value="Transposase_InsH_N"/>
</dbReference>
<dbReference type="PANTHER" id="PTHR33408">
    <property type="entry name" value="TRANSPOSASE"/>
    <property type="match status" value="1"/>
</dbReference>
<evidence type="ECO:0000259" key="2">
    <source>
        <dbReference type="Pfam" id="PF05598"/>
    </source>
</evidence>
<comment type="caution">
    <text evidence="5">The sequence shown here is derived from an EMBL/GenBank/DDBJ whole genome shotgun (WGS) entry which is preliminary data.</text>
</comment>
<sequence length="551" mass="60043">MDQLMLMPPSVREWLPGDHLAFFVLDTVAELDLAEFFAAYRADGRGGSVYDPAMMLAVLLYAYCTGERSSRRVERRLVEDVAYRVVAANQQPDHATIARFRARHQEAIAGLFGQVLGLCVKAGLVDAGVVAIDGTKIAANASFFANREGKALAKELTAMAEHSQAGQMDPGDLVDAAREVAKAVLAEAAAVDEAEDAEHGDARGDELPVEWAGGRDRRARIRAALDELESQKSRDYESRMAERAKKEAGLGRKLTGPKPKEDAARRSKPRRANTTDPHSRIIAQASKGVMQGYNAQTAATTAQIVVAAEVTATTNDQPHFVPMATAVSENLTDAGHNDGVGAFVADAGYWTAANGTTGVGAEVLIATKKPSWRKADKPDDDKLAVLAKVNRGELSQRKAGEILGVSYTWVRDMTKRYFGNDGQRITRSAEPEPAEWIPVIEQVARGEMSKRAARDELTVSDTRINAMLAHVRGEATDPTVARKTMDTKLADPGNAELYKQRASSIEPVFGNIKHNLRFRRFARRSLPAVHSEWRLICTVHNLLKLQQATPA</sequence>
<feature type="domain" description="Transposase InsH N-terminal" evidence="2">
    <location>
        <begin position="12"/>
        <end position="103"/>
    </location>
</feature>
<dbReference type="AlphaFoldDB" id="A0A542ES17"/>
<keyword evidence="6" id="KW-1185">Reference proteome</keyword>
<dbReference type="Pfam" id="PF05598">
    <property type="entry name" value="DUF772"/>
    <property type="match status" value="1"/>
</dbReference>
<name>A0A542ES17_9ACTN</name>
<protein>
    <submittedName>
        <fullName evidence="5">Transposase</fullName>
    </submittedName>
</protein>
<dbReference type="Pfam" id="PF13751">
    <property type="entry name" value="DDE_Tnp_1_6"/>
    <property type="match status" value="1"/>
</dbReference>
<evidence type="ECO:0000313" key="4">
    <source>
        <dbReference type="EMBL" id="TQJ00299.1"/>
    </source>
</evidence>
<gene>
    <name evidence="5" type="ORF">FB475_2292</name>
    <name evidence="4" type="ORF">FB475_7295</name>
</gene>
<feature type="compositionally biased region" description="Basic and acidic residues" evidence="1">
    <location>
        <begin position="229"/>
        <end position="250"/>
    </location>
</feature>
<organism evidence="5 6">
    <name type="scientific">Kribbella jejuensis</name>
    <dbReference type="NCBI Taxonomy" id="236068"/>
    <lineage>
        <taxon>Bacteria</taxon>
        <taxon>Bacillati</taxon>
        <taxon>Actinomycetota</taxon>
        <taxon>Actinomycetes</taxon>
        <taxon>Propionibacteriales</taxon>
        <taxon>Kribbellaceae</taxon>
        <taxon>Kribbella</taxon>
    </lineage>
</organism>
<dbReference type="Proteomes" id="UP000316298">
    <property type="component" value="Unassembled WGS sequence"/>
</dbReference>
<evidence type="ECO:0000313" key="6">
    <source>
        <dbReference type="Proteomes" id="UP000316298"/>
    </source>
</evidence>
<evidence type="ECO:0000256" key="1">
    <source>
        <dbReference type="SAM" id="MobiDB-lite"/>
    </source>
</evidence>
<reference evidence="5 6" key="1">
    <citation type="submission" date="2019-06" db="EMBL/GenBank/DDBJ databases">
        <title>Sequencing the genomes of 1000 actinobacteria strains.</title>
        <authorList>
            <person name="Klenk H.-P."/>
        </authorList>
    </citation>
    <scope>NUCLEOTIDE SEQUENCE [LARGE SCALE GENOMIC DNA]</scope>
    <source>
        <strain evidence="5 6">DSM 17305</strain>
    </source>
</reference>
<dbReference type="InterPro" id="IPR047629">
    <property type="entry name" value="IS1182_transpos"/>
</dbReference>
<dbReference type="EMBL" id="VFMM01000001">
    <property type="protein sequence ID" value="TQJ18157.1"/>
    <property type="molecule type" value="Genomic_DNA"/>
</dbReference>
<feature type="domain" description="Transposase DDE" evidence="3">
    <location>
        <begin position="481"/>
        <end position="545"/>
    </location>
</feature>
<evidence type="ECO:0000313" key="5">
    <source>
        <dbReference type="EMBL" id="TQJ18157.1"/>
    </source>
</evidence>
<accession>A0A542ES17</accession>
<proteinExistence type="predicted"/>
<dbReference type="EMBL" id="VFMM01000004">
    <property type="protein sequence ID" value="TQJ00299.1"/>
    <property type="molecule type" value="Genomic_DNA"/>
</dbReference>
<dbReference type="InterPro" id="IPR025668">
    <property type="entry name" value="Tnp_DDE_dom"/>
</dbReference>